<feature type="transmembrane region" description="Helical" evidence="1">
    <location>
        <begin position="146"/>
        <end position="165"/>
    </location>
</feature>
<dbReference type="Pfam" id="PF09490">
    <property type="entry name" value="CbtA"/>
    <property type="match status" value="1"/>
</dbReference>
<comment type="caution">
    <text evidence="2">The sequence shown here is derived from an EMBL/GenBank/DDBJ whole genome shotgun (WGS) entry which is preliminary data.</text>
</comment>
<gene>
    <name evidence="2" type="ORF">F8566_38395</name>
</gene>
<reference evidence="2 3" key="1">
    <citation type="submission" date="2019-09" db="EMBL/GenBank/DDBJ databases">
        <title>Actinomadura physcomitrii sp. nov., a novel actinomycete isolated from moss [Physcomitrium sphaericum (Ludw) Fuernr].</title>
        <authorList>
            <person name="Zhuang X."/>
            <person name="Liu C."/>
        </authorList>
    </citation>
    <scope>NUCLEOTIDE SEQUENCE [LARGE SCALE GENOMIC DNA]</scope>
    <source>
        <strain evidence="2 3">HMC1</strain>
    </source>
</reference>
<sequence length="260" mass="26874">MMRSLLIRGMLAGLAAAALALVIAWIYGEPQVGHAIAFEEAQAAASQAQTHHHGGGGAAESEVVSRTVQKTTGLITAMVVYGVAVGGLFAIAFAFAYGRIGTLGARATAGLVALGGFVAVVVVPFLKYPPTPPAVGNPDTIGGRTALYFGMVALGVLATTAAVIVQRRLLPRFGTWNATIAATVGFAVVVGIVYRLTPKPDAVAEGFPATVLWDFRIASLGIQVVLWATLGLLFGALTERAFQRVRSTQSPHISPPGGTR</sequence>
<keyword evidence="1" id="KW-0812">Transmembrane</keyword>
<feature type="transmembrane region" description="Helical" evidence="1">
    <location>
        <begin position="109"/>
        <end position="126"/>
    </location>
</feature>
<dbReference type="InterPro" id="IPR012666">
    <property type="entry name" value="CbtA_put"/>
</dbReference>
<keyword evidence="3" id="KW-1185">Reference proteome</keyword>
<keyword evidence="1" id="KW-1133">Transmembrane helix</keyword>
<evidence type="ECO:0000313" key="3">
    <source>
        <dbReference type="Proteomes" id="UP000468735"/>
    </source>
</evidence>
<dbReference type="RefSeq" id="WP_151567173.1">
    <property type="nucleotide sequence ID" value="NZ_WBMT01000022.1"/>
</dbReference>
<protein>
    <submittedName>
        <fullName evidence="2">CbtA family protein</fullName>
    </submittedName>
</protein>
<feature type="transmembrane region" description="Helical" evidence="1">
    <location>
        <begin position="74"/>
        <end position="97"/>
    </location>
</feature>
<accession>A0A6H9YSB8</accession>
<dbReference type="Proteomes" id="UP000468735">
    <property type="component" value="Unassembled WGS sequence"/>
</dbReference>
<name>A0A6H9YSB8_9ACTN</name>
<dbReference type="OrthoDB" id="6851830at2"/>
<evidence type="ECO:0000313" key="2">
    <source>
        <dbReference type="EMBL" id="KAB2342423.1"/>
    </source>
</evidence>
<proteinExistence type="predicted"/>
<dbReference type="AlphaFoldDB" id="A0A6H9YSB8"/>
<feature type="transmembrane region" description="Helical" evidence="1">
    <location>
        <begin position="217"/>
        <end position="237"/>
    </location>
</feature>
<feature type="transmembrane region" description="Helical" evidence="1">
    <location>
        <begin position="177"/>
        <end position="197"/>
    </location>
</feature>
<dbReference type="EMBL" id="WBMT01000022">
    <property type="protein sequence ID" value="KAB2342423.1"/>
    <property type="molecule type" value="Genomic_DNA"/>
</dbReference>
<organism evidence="2 3">
    <name type="scientific">Actinomadura rudentiformis</name>
    <dbReference type="NCBI Taxonomy" id="359158"/>
    <lineage>
        <taxon>Bacteria</taxon>
        <taxon>Bacillati</taxon>
        <taxon>Actinomycetota</taxon>
        <taxon>Actinomycetes</taxon>
        <taxon>Streptosporangiales</taxon>
        <taxon>Thermomonosporaceae</taxon>
        <taxon>Actinomadura</taxon>
    </lineage>
</organism>
<keyword evidence="1" id="KW-0472">Membrane</keyword>
<evidence type="ECO:0000256" key="1">
    <source>
        <dbReference type="SAM" id="Phobius"/>
    </source>
</evidence>